<dbReference type="RefSeq" id="WP_133681480.1">
    <property type="nucleotide sequence ID" value="NZ_SNZP01000009.1"/>
</dbReference>
<keyword evidence="3" id="KW-1185">Reference proteome</keyword>
<feature type="transmembrane region" description="Helical" evidence="1">
    <location>
        <begin position="294"/>
        <end position="314"/>
    </location>
</feature>
<evidence type="ECO:0000313" key="2">
    <source>
        <dbReference type="EMBL" id="TDR77819.1"/>
    </source>
</evidence>
<proteinExistence type="predicted"/>
<organism evidence="2 3">
    <name type="scientific">Paludibacterium purpuratum</name>
    <dbReference type="NCBI Taxonomy" id="1144873"/>
    <lineage>
        <taxon>Bacteria</taxon>
        <taxon>Pseudomonadati</taxon>
        <taxon>Pseudomonadota</taxon>
        <taxon>Betaproteobacteria</taxon>
        <taxon>Neisseriales</taxon>
        <taxon>Chromobacteriaceae</taxon>
        <taxon>Paludibacterium</taxon>
    </lineage>
</organism>
<comment type="caution">
    <text evidence="2">The sequence shown here is derived from an EMBL/GenBank/DDBJ whole genome shotgun (WGS) entry which is preliminary data.</text>
</comment>
<gene>
    <name evidence="2" type="ORF">DFP86_10959</name>
</gene>
<dbReference type="Proteomes" id="UP000295611">
    <property type="component" value="Unassembled WGS sequence"/>
</dbReference>
<dbReference type="AlphaFoldDB" id="A0A4R7B267"/>
<sequence length="416" mass="45227">MRLDRLPKPALSFLCQGLVSGTGFMASLAVMQQGQRNDYAAFVLIINAYMLLTSLLNALLLQPMATLSSRMAEQVVRRMLGLGVGGGLALGLLGSVLLLGYQAGFHSDAASSLPGPTIALCFCLLLYRDVQRAGWLLDGDLANLLRLDGAYFVLASVGLALAVIIGRFGLEGVLLAISLPALIGLRHRVHTAAPSGAPPFAVANRGFWLEVWHCARWALPGVLVTWLFSNGYWFYLASTQGHKAVAMLAASRLAFTPVGLMIQGWSSYYRPLFARLENAGALGEKADIIRRQNAMAMVLVLVYASLLCLAGGVAPRYLPTYLRGTVWLQYVWAWAGYFAVQWLRTVRMTARLANAAGFRLVFRSGVVGCLVFYLLLLPSPWLLDSPLICPLGLIVAEAAIYFCLREKTHAFVAETL</sequence>
<feature type="transmembrane region" description="Helical" evidence="1">
    <location>
        <begin position="39"/>
        <end position="60"/>
    </location>
</feature>
<evidence type="ECO:0008006" key="4">
    <source>
        <dbReference type="Google" id="ProtNLM"/>
    </source>
</evidence>
<feature type="transmembrane region" description="Helical" evidence="1">
    <location>
        <begin position="149"/>
        <end position="170"/>
    </location>
</feature>
<keyword evidence="1" id="KW-0472">Membrane</keyword>
<evidence type="ECO:0000256" key="1">
    <source>
        <dbReference type="SAM" id="Phobius"/>
    </source>
</evidence>
<accession>A0A4R7B267</accession>
<dbReference type="EMBL" id="SNZP01000009">
    <property type="protein sequence ID" value="TDR77819.1"/>
    <property type="molecule type" value="Genomic_DNA"/>
</dbReference>
<feature type="transmembrane region" description="Helical" evidence="1">
    <location>
        <begin position="385"/>
        <end position="404"/>
    </location>
</feature>
<reference evidence="2 3" key="1">
    <citation type="submission" date="2019-03" db="EMBL/GenBank/DDBJ databases">
        <title>Genomic Encyclopedia of Type Strains, Phase III (KMG-III): the genomes of soil and plant-associated and newly described type strains.</title>
        <authorList>
            <person name="Whitman W."/>
        </authorList>
    </citation>
    <scope>NUCLEOTIDE SEQUENCE [LARGE SCALE GENOMIC DNA]</scope>
    <source>
        <strain evidence="2 3">CECT 8976</strain>
    </source>
</reference>
<feature type="transmembrane region" description="Helical" evidence="1">
    <location>
        <begin position="360"/>
        <end position="379"/>
    </location>
</feature>
<evidence type="ECO:0000313" key="3">
    <source>
        <dbReference type="Proteomes" id="UP000295611"/>
    </source>
</evidence>
<keyword evidence="1" id="KW-0812">Transmembrane</keyword>
<keyword evidence="1" id="KW-1133">Transmembrane helix</keyword>
<feature type="transmembrane region" description="Helical" evidence="1">
    <location>
        <begin position="320"/>
        <end position="340"/>
    </location>
</feature>
<feature type="transmembrane region" description="Helical" evidence="1">
    <location>
        <begin position="217"/>
        <end position="237"/>
    </location>
</feature>
<dbReference type="OrthoDB" id="7056654at2"/>
<feature type="transmembrane region" description="Helical" evidence="1">
    <location>
        <begin position="80"/>
        <end position="103"/>
    </location>
</feature>
<protein>
    <recommendedName>
        <fullName evidence="4">O-antigen/teichoic acid export membrane protein</fullName>
    </recommendedName>
</protein>
<feature type="transmembrane region" description="Helical" evidence="1">
    <location>
        <begin position="109"/>
        <end position="128"/>
    </location>
</feature>
<name>A0A4R7B267_9NEIS</name>